<dbReference type="AlphaFoldDB" id="A0A2X0MHQ4"/>
<evidence type="ECO:0000313" key="2">
    <source>
        <dbReference type="EMBL" id="SGY82746.1"/>
    </source>
</evidence>
<keyword evidence="1" id="KW-1133">Transmembrane helix</keyword>
<evidence type="ECO:0000313" key="3">
    <source>
        <dbReference type="Proteomes" id="UP000249464"/>
    </source>
</evidence>
<protein>
    <submittedName>
        <fullName evidence="2">BQ5605_C009g05591 protein</fullName>
    </submittedName>
</protein>
<keyword evidence="3" id="KW-1185">Reference proteome</keyword>
<evidence type="ECO:0000256" key="1">
    <source>
        <dbReference type="SAM" id="Phobius"/>
    </source>
</evidence>
<dbReference type="EMBL" id="FQNC01000049">
    <property type="protein sequence ID" value="SGY82746.1"/>
    <property type="molecule type" value="Genomic_DNA"/>
</dbReference>
<keyword evidence="1" id="KW-0812">Transmembrane</keyword>
<proteinExistence type="predicted"/>
<organism evidence="2 3">
    <name type="scientific">Microbotryum silenes-dioicae</name>
    <dbReference type="NCBI Taxonomy" id="796604"/>
    <lineage>
        <taxon>Eukaryota</taxon>
        <taxon>Fungi</taxon>
        <taxon>Dikarya</taxon>
        <taxon>Basidiomycota</taxon>
        <taxon>Pucciniomycotina</taxon>
        <taxon>Microbotryomycetes</taxon>
        <taxon>Microbotryales</taxon>
        <taxon>Microbotryaceae</taxon>
        <taxon>Microbotryum</taxon>
    </lineage>
</organism>
<gene>
    <name evidence="2" type="primary">BQ5605_C009g05591</name>
    <name evidence="2" type="ORF">BQ5605_C009G05591</name>
</gene>
<accession>A0A2X0MHQ4</accession>
<reference evidence="2 3" key="1">
    <citation type="submission" date="2016-11" db="EMBL/GenBank/DDBJ databases">
        <authorList>
            <person name="Jaros S."/>
            <person name="Januszkiewicz K."/>
            <person name="Wedrychowicz H."/>
        </authorList>
    </citation>
    <scope>NUCLEOTIDE SEQUENCE [LARGE SCALE GENOMIC DNA]</scope>
</reference>
<keyword evidence="1" id="KW-0472">Membrane</keyword>
<dbReference type="Proteomes" id="UP000249464">
    <property type="component" value="Unassembled WGS sequence"/>
</dbReference>
<name>A0A2X0MHQ4_9BASI</name>
<feature type="transmembrane region" description="Helical" evidence="1">
    <location>
        <begin position="12"/>
        <end position="37"/>
    </location>
</feature>
<sequence length="94" mass="10349">MNGSDPGSIPSPAVLLILLIISESLLIPTTSTIALYIHEVVEAIITSKLYGIYVHRLRPDEPTSKIITRNPKLKPYFGQCIGALDGIHVLWKAR</sequence>
<dbReference type="STRING" id="796604.A0A2X0MHQ4"/>